<feature type="non-terminal residue" evidence="2">
    <location>
        <position position="1"/>
    </location>
</feature>
<evidence type="ECO:0000313" key="4">
    <source>
        <dbReference type="Proteomes" id="UP000663829"/>
    </source>
</evidence>
<feature type="region of interest" description="Disordered" evidence="1">
    <location>
        <begin position="14"/>
        <end position="52"/>
    </location>
</feature>
<dbReference type="Proteomes" id="UP000663829">
    <property type="component" value="Unassembled WGS sequence"/>
</dbReference>
<dbReference type="EMBL" id="CAJOBC010083683">
    <property type="protein sequence ID" value="CAF4305257.1"/>
    <property type="molecule type" value="Genomic_DNA"/>
</dbReference>
<dbReference type="OrthoDB" id="3039988at2759"/>
<proteinExistence type="predicted"/>
<reference evidence="2" key="1">
    <citation type="submission" date="2021-02" db="EMBL/GenBank/DDBJ databases">
        <authorList>
            <person name="Nowell W R."/>
        </authorList>
    </citation>
    <scope>NUCLEOTIDE SEQUENCE</scope>
</reference>
<sequence>MKVSLFFPLGIKGDTPLRRKISPPPGLLDSTDEDERNSIKMSSQAPPEIRQNRNTANATVLEQRSLTTVSQTTLDDSVEGNAEAFHVVHHQRRRLQPREAQNDQSFDATISPPLQTPVPKISKEAERFSCEFRFPPVKISFTNTNVLFTDQITRQFIDELKRRNVRTRNLISFWRIDSTKKYLFVYGDNREAFSQLLMNETYPRSINGQQFNIEQPKRIPPQMSVLAMGVSCQLSEAEVIADVQEQYASADVVLFVCPASSRTRNVKVNFRDNRDYTKCLNNGFIYVNHLKLTVKRYLGTPRVMLCSKCQGYGHFRAKCASAHEYCAVCSAERSLDSSHVCTNVTKCRNCCGDHSYTYSQCPALLQYRRELIEQLLEKDMVPNHVHIPKAFRSRLNRVFPLTPAQNRVTSHVKQQVNRTVSPVRSSSVRQAQLSTYANVLNRTDSGEDSLIRRCEFEDHMQHYQQQLSEINKAHFDTMLNLSNQINMLGAKVDCVSSKVEQMNLLVSNVVIPCVFTLADSLVKLDEKISCME</sequence>
<dbReference type="AlphaFoldDB" id="A0A815MUY7"/>
<dbReference type="Proteomes" id="UP000681722">
    <property type="component" value="Unassembled WGS sequence"/>
</dbReference>
<accession>A0A815MUY7</accession>
<evidence type="ECO:0000313" key="3">
    <source>
        <dbReference type="EMBL" id="CAF4305257.1"/>
    </source>
</evidence>
<evidence type="ECO:0008006" key="5">
    <source>
        <dbReference type="Google" id="ProtNLM"/>
    </source>
</evidence>
<dbReference type="EMBL" id="CAJNOQ010018254">
    <property type="protein sequence ID" value="CAF1423264.1"/>
    <property type="molecule type" value="Genomic_DNA"/>
</dbReference>
<keyword evidence="4" id="KW-1185">Reference proteome</keyword>
<evidence type="ECO:0000256" key="1">
    <source>
        <dbReference type="SAM" id="MobiDB-lite"/>
    </source>
</evidence>
<gene>
    <name evidence="2" type="ORF">GPM918_LOCUS33774</name>
    <name evidence="3" type="ORF">SRO942_LOCUS34462</name>
</gene>
<organism evidence="2 4">
    <name type="scientific">Didymodactylos carnosus</name>
    <dbReference type="NCBI Taxonomy" id="1234261"/>
    <lineage>
        <taxon>Eukaryota</taxon>
        <taxon>Metazoa</taxon>
        <taxon>Spiralia</taxon>
        <taxon>Gnathifera</taxon>
        <taxon>Rotifera</taxon>
        <taxon>Eurotatoria</taxon>
        <taxon>Bdelloidea</taxon>
        <taxon>Philodinida</taxon>
        <taxon>Philodinidae</taxon>
        <taxon>Didymodactylos</taxon>
    </lineage>
</organism>
<comment type="caution">
    <text evidence="2">The sequence shown here is derived from an EMBL/GenBank/DDBJ whole genome shotgun (WGS) entry which is preliminary data.</text>
</comment>
<feature type="region of interest" description="Disordered" evidence="1">
    <location>
        <begin position="90"/>
        <end position="117"/>
    </location>
</feature>
<name>A0A815MUY7_9BILA</name>
<evidence type="ECO:0000313" key="2">
    <source>
        <dbReference type="EMBL" id="CAF1423264.1"/>
    </source>
</evidence>
<protein>
    <recommendedName>
        <fullName evidence="5">Gag-like protein</fullName>
    </recommendedName>
</protein>